<keyword evidence="13" id="KW-0732">Signal</keyword>
<dbReference type="InterPro" id="IPR008271">
    <property type="entry name" value="Ser/Thr_kinase_AS"/>
</dbReference>
<evidence type="ECO:0000256" key="11">
    <source>
        <dbReference type="PROSITE-ProRule" id="PRU10141"/>
    </source>
</evidence>
<dbReference type="InterPro" id="IPR000719">
    <property type="entry name" value="Prot_kinase_dom"/>
</dbReference>
<keyword evidence="5 11" id="KW-0547">Nucleotide-binding</keyword>
<evidence type="ECO:0000313" key="16">
    <source>
        <dbReference type="EMBL" id="CAJ1950025.1"/>
    </source>
</evidence>
<dbReference type="Gene3D" id="1.10.510.10">
    <property type="entry name" value="Transferase(Phosphotransferase) domain 1"/>
    <property type="match status" value="1"/>
</dbReference>
<dbReference type="GO" id="GO:0001653">
    <property type="term" value="F:peptide receptor activity"/>
    <property type="evidence" value="ECO:0007669"/>
    <property type="project" value="TreeGrafter"/>
</dbReference>
<dbReference type="EC" id="4.6.1.2" evidence="2"/>
<dbReference type="GO" id="GO:0004016">
    <property type="term" value="F:adenylate cyclase activity"/>
    <property type="evidence" value="ECO:0007669"/>
    <property type="project" value="TreeGrafter"/>
</dbReference>
<keyword evidence="9" id="KW-0456">Lyase</keyword>
<dbReference type="GO" id="GO:0004672">
    <property type="term" value="F:protein kinase activity"/>
    <property type="evidence" value="ECO:0007669"/>
    <property type="project" value="InterPro"/>
</dbReference>
<keyword evidence="4" id="KW-0812">Transmembrane</keyword>
<dbReference type="Pfam" id="PF07714">
    <property type="entry name" value="PK_Tyr_Ser-Thr"/>
    <property type="match status" value="1"/>
</dbReference>
<name>A0AAD2FQU3_9STRA</name>
<dbReference type="InterPro" id="IPR050401">
    <property type="entry name" value="Cyclic_nucleotide_synthase"/>
</dbReference>
<dbReference type="GO" id="GO:0035556">
    <property type="term" value="P:intracellular signal transduction"/>
    <property type="evidence" value="ECO:0007669"/>
    <property type="project" value="InterPro"/>
</dbReference>
<dbReference type="SUPFAM" id="SSF53850">
    <property type="entry name" value="Periplasmic binding protein-like II"/>
    <property type="match status" value="1"/>
</dbReference>
<dbReference type="SUPFAM" id="SSF56112">
    <property type="entry name" value="Protein kinase-like (PK-like)"/>
    <property type="match status" value="1"/>
</dbReference>
<evidence type="ECO:0000256" key="13">
    <source>
        <dbReference type="SAM" id="SignalP"/>
    </source>
</evidence>
<protein>
    <recommendedName>
        <fullName evidence="2">guanylate cyclase</fullName>
        <ecNumber evidence="2">4.6.1.2</ecNumber>
    </recommendedName>
</protein>
<dbReference type="Proteomes" id="UP001295423">
    <property type="component" value="Unassembled WGS sequence"/>
</dbReference>
<evidence type="ECO:0000256" key="10">
    <source>
        <dbReference type="ARBA" id="ARBA00023293"/>
    </source>
</evidence>
<evidence type="ECO:0000256" key="3">
    <source>
        <dbReference type="ARBA" id="ARBA00022527"/>
    </source>
</evidence>
<dbReference type="InterPro" id="IPR001245">
    <property type="entry name" value="Ser-Thr/Tyr_kinase_cat_dom"/>
</dbReference>
<reference evidence="16" key="1">
    <citation type="submission" date="2023-08" db="EMBL/GenBank/DDBJ databases">
        <authorList>
            <person name="Audoor S."/>
            <person name="Bilcke G."/>
        </authorList>
    </citation>
    <scope>NUCLEOTIDE SEQUENCE</scope>
</reference>
<gene>
    <name evidence="16" type="ORF">CYCCA115_LOCUS12384</name>
</gene>
<dbReference type="GO" id="GO:0005886">
    <property type="term" value="C:plasma membrane"/>
    <property type="evidence" value="ECO:0007669"/>
    <property type="project" value="TreeGrafter"/>
</dbReference>
<keyword evidence="7" id="KW-1133">Transmembrane helix</keyword>
<sequence>MKVLILQWMMLLHLTMAQDLQQYQSSCFTGIPIDSSRHKPKYKIGVLANRGVETAYTSYNATFAEYLSATAGKRFDPPIDFEMVDVSFVSMFEQIEAGDLDFLFSSPSVSSCIATQFATQSLASLIVSTEVGVQTVSMSEFGGLIITQAGNDNINTITDLRNKTIAAISIAGFGSGLMQFYEMQKNGMSFVTDPAQLVFTGNQDDIVRGVLDGTFDVGFVRTGLIERTRDEEGNLVDFTKIKIIDSRQDMTASGTVFPYKHSTPLYPEWNFVATKKTPFEISQEVQAALLSVKRQGDTGLMVESCLEGNINPADHCNDLAVVDPQASCDTTMDTALAAAKALSDGRYAGWRTTLSYDDVNELHFDTNILKRDPVTRDWRCSSSPDLYDKVECPVGFFKLPRDEFDSSCEDAGLICPEGSECLCKPCFEAFPVEVAPQATYKPGNGCKKMSICGTLVQNDVLNFTIADNLELRERLNLRVVALEGNNEREIDVVPGQKPNQYVLPLTSTRVGLMVLEIFNGEEQIDESPLRVQVVYHTCPTKQTPNEDGTCRCEDRTFSMFGRCVEGQHVMWGTFIPIMTILAVCVSCYVRKKSREADSLWLVKSSELELSDPPKVIGEGRFGFVLLANYRGSKVAVKKVLPTKRRTGSSGSTFWGGWSNSSGSKSISNSKRDESGALDTYLDLEEGSDRKVKRSSTSLTSGSAESKLVDFTDRPDTGKKTSVTFSMEVQEVSIDSDEENILTASSMESKSRFRRKSEFVKEMRLLSKLRHPNITTVMGAVIEKGVEQMMIMEYMEHGSLQEVLLNPSIMLEADLIHSILQDIAQGVRFLHASKPPIVHGDLKTGNILIDSKFRAKLSDFGLSHRNTKSATGTPLWMAPELLTGRSLNTRKSDMYSVGIMMNEVFSRQEPYSEATESNEDLINAITDSRQSRRPLIPTKCPVKAKKLVQFLWHSDPELRPSAEELDNRLQELDASVFEAVASRSNRRLLGSQNQAESKHFLYQAFPRHVAEVIAKGGKVEPESHDSVTIFFSDIVGFTKIASQFEPLKVSQLLDRLYHKFDDLSRKHELFKIETIGDAYMCAGNLATDQSGDHAKRIALFAKEAITAASETPIDEEDPSLGFIKIRVGFHSGPVVSNVVGNLNPRYGVFGDTVNVASRMESSSEVERIHCSKASARLLVRQAPEIPTTLRGYTALKGKGKMSTYWVF</sequence>
<dbReference type="PANTHER" id="PTHR11920">
    <property type="entry name" value="GUANYLYL CYCLASE"/>
    <property type="match status" value="1"/>
</dbReference>
<evidence type="ECO:0000256" key="12">
    <source>
        <dbReference type="SAM" id="MobiDB-lite"/>
    </source>
</evidence>
<evidence type="ECO:0000313" key="17">
    <source>
        <dbReference type="Proteomes" id="UP001295423"/>
    </source>
</evidence>
<dbReference type="PROSITE" id="PS00107">
    <property type="entry name" value="PROTEIN_KINASE_ATP"/>
    <property type="match status" value="1"/>
</dbReference>
<dbReference type="SMART" id="SM00220">
    <property type="entry name" value="S_TKc"/>
    <property type="match status" value="1"/>
</dbReference>
<keyword evidence="10" id="KW-0141">cGMP biosynthesis</keyword>
<dbReference type="InterPro" id="IPR011009">
    <property type="entry name" value="Kinase-like_dom_sf"/>
</dbReference>
<evidence type="ECO:0000256" key="4">
    <source>
        <dbReference type="ARBA" id="ARBA00022692"/>
    </source>
</evidence>
<dbReference type="CDD" id="cd07302">
    <property type="entry name" value="CHD"/>
    <property type="match status" value="1"/>
</dbReference>
<keyword evidence="3" id="KW-0723">Serine/threonine-protein kinase</keyword>
<evidence type="ECO:0000256" key="9">
    <source>
        <dbReference type="ARBA" id="ARBA00023239"/>
    </source>
</evidence>
<feature type="compositionally biased region" description="Low complexity" evidence="12">
    <location>
        <begin position="694"/>
        <end position="705"/>
    </location>
</feature>
<feature type="domain" description="Protein kinase" evidence="14">
    <location>
        <begin position="610"/>
        <end position="976"/>
    </location>
</feature>
<dbReference type="Gene3D" id="3.30.70.1230">
    <property type="entry name" value="Nucleotide cyclase"/>
    <property type="match status" value="1"/>
</dbReference>
<feature type="signal peptide" evidence="13">
    <location>
        <begin position="1"/>
        <end position="17"/>
    </location>
</feature>
<evidence type="ECO:0000256" key="8">
    <source>
        <dbReference type="ARBA" id="ARBA00023136"/>
    </source>
</evidence>
<feature type="chain" id="PRO_5042149929" description="guanylate cyclase" evidence="13">
    <location>
        <begin position="18"/>
        <end position="1206"/>
    </location>
</feature>
<dbReference type="Gene3D" id="3.30.200.20">
    <property type="entry name" value="Phosphorylase Kinase, domain 1"/>
    <property type="match status" value="1"/>
</dbReference>
<dbReference type="Pfam" id="PF12974">
    <property type="entry name" value="Phosphonate-bd"/>
    <property type="match status" value="1"/>
</dbReference>
<dbReference type="PROSITE" id="PS50125">
    <property type="entry name" value="GUANYLATE_CYCLASE_2"/>
    <property type="match status" value="1"/>
</dbReference>
<dbReference type="GO" id="GO:0007168">
    <property type="term" value="P:receptor guanylyl cyclase signaling pathway"/>
    <property type="evidence" value="ECO:0007669"/>
    <property type="project" value="TreeGrafter"/>
</dbReference>
<evidence type="ECO:0000259" key="15">
    <source>
        <dbReference type="PROSITE" id="PS50125"/>
    </source>
</evidence>
<dbReference type="SUPFAM" id="SSF55073">
    <property type="entry name" value="Nucleotide cyclase"/>
    <property type="match status" value="1"/>
</dbReference>
<evidence type="ECO:0000256" key="2">
    <source>
        <dbReference type="ARBA" id="ARBA00012202"/>
    </source>
</evidence>
<evidence type="ECO:0000259" key="14">
    <source>
        <dbReference type="PROSITE" id="PS50011"/>
    </source>
</evidence>
<dbReference type="SMART" id="SM00044">
    <property type="entry name" value="CYCc"/>
    <property type="match status" value="1"/>
</dbReference>
<dbReference type="PROSITE" id="PS50011">
    <property type="entry name" value="PROTEIN_KINASE_DOM"/>
    <property type="match status" value="1"/>
</dbReference>
<dbReference type="InterPro" id="IPR029787">
    <property type="entry name" value="Nucleotide_cyclase"/>
</dbReference>
<dbReference type="InterPro" id="IPR001054">
    <property type="entry name" value="A/G_cyclase"/>
</dbReference>
<evidence type="ECO:0000256" key="7">
    <source>
        <dbReference type="ARBA" id="ARBA00022989"/>
    </source>
</evidence>
<comment type="subcellular location">
    <subcellularLocation>
        <location evidence="1">Membrane</location>
        <topology evidence="1">Single-pass membrane protein</topology>
    </subcellularLocation>
</comment>
<evidence type="ECO:0000256" key="6">
    <source>
        <dbReference type="ARBA" id="ARBA00022840"/>
    </source>
</evidence>
<dbReference type="Gene3D" id="3.40.190.10">
    <property type="entry name" value="Periplasmic binding protein-like II"/>
    <property type="match status" value="1"/>
</dbReference>
<keyword evidence="3" id="KW-0808">Transferase</keyword>
<dbReference type="InterPro" id="IPR017441">
    <property type="entry name" value="Protein_kinase_ATP_BS"/>
</dbReference>
<proteinExistence type="predicted"/>
<feature type="region of interest" description="Disordered" evidence="12">
    <location>
        <begin position="691"/>
        <end position="712"/>
    </location>
</feature>
<keyword evidence="6 11" id="KW-0067">ATP-binding</keyword>
<dbReference type="Pfam" id="PF00211">
    <property type="entry name" value="Guanylate_cyc"/>
    <property type="match status" value="1"/>
</dbReference>
<keyword evidence="3" id="KW-0418">Kinase</keyword>
<keyword evidence="8" id="KW-0472">Membrane</keyword>
<accession>A0AAD2FQU3</accession>
<organism evidence="16 17">
    <name type="scientific">Cylindrotheca closterium</name>
    <dbReference type="NCBI Taxonomy" id="2856"/>
    <lineage>
        <taxon>Eukaryota</taxon>
        <taxon>Sar</taxon>
        <taxon>Stramenopiles</taxon>
        <taxon>Ochrophyta</taxon>
        <taxon>Bacillariophyta</taxon>
        <taxon>Bacillariophyceae</taxon>
        <taxon>Bacillariophycidae</taxon>
        <taxon>Bacillariales</taxon>
        <taxon>Bacillariaceae</taxon>
        <taxon>Cylindrotheca</taxon>
    </lineage>
</organism>
<evidence type="ECO:0000256" key="5">
    <source>
        <dbReference type="ARBA" id="ARBA00022741"/>
    </source>
</evidence>
<keyword evidence="17" id="KW-1185">Reference proteome</keyword>
<dbReference type="EMBL" id="CAKOGP040001759">
    <property type="protein sequence ID" value="CAJ1950025.1"/>
    <property type="molecule type" value="Genomic_DNA"/>
</dbReference>
<dbReference type="AlphaFoldDB" id="A0AAD2FQU3"/>
<evidence type="ECO:0000256" key="1">
    <source>
        <dbReference type="ARBA" id="ARBA00004167"/>
    </source>
</evidence>
<feature type="binding site" evidence="11">
    <location>
        <position position="638"/>
    </location>
    <ligand>
        <name>ATP</name>
        <dbReference type="ChEBI" id="CHEBI:30616"/>
    </ligand>
</feature>
<feature type="domain" description="Guanylate cyclase" evidence="15">
    <location>
        <begin position="1027"/>
        <end position="1159"/>
    </location>
</feature>
<dbReference type="PANTHER" id="PTHR11920:SF335">
    <property type="entry name" value="GUANYLATE CYCLASE"/>
    <property type="match status" value="1"/>
</dbReference>
<dbReference type="PROSITE" id="PS00108">
    <property type="entry name" value="PROTEIN_KINASE_ST"/>
    <property type="match status" value="1"/>
</dbReference>
<comment type="caution">
    <text evidence="16">The sequence shown here is derived from an EMBL/GenBank/DDBJ whole genome shotgun (WGS) entry which is preliminary data.</text>
</comment>
<dbReference type="GO" id="GO:0004383">
    <property type="term" value="F:guanylate cyclase activity"/>
    <property type="evidence" value="ECO:0007669"/>
    <property type="project" value="UniProtKB-EC"/>
</dbReference>
<dbReference type="GO" id="GO:0005524">
    <property type="term" value="F:ATP binding"/>
    <property type="evidence" value="ECO:0007669"/>
    <property type="project" value="UniProtKB-UniRule"/>
</dbReference>